<keyword evidence="13" id="KW-1185">Reference proteome</keyword>
<evidence type="ECO:0000256" key="1">
    <source>
        <dbReference type="ARBA" id="ARBA00004141"/>
    </source>
</evidence>
<comment type="similarity">
    <text evidence="2 8">Belongs to the major facilitator superfamily. Sugar transporter (TC 2.A.1.1) family.</text>
</comment>
<evidence type="ECO:0000256" key="8">
    <source>
        <dbReference type="RuleBase" id="RU003346"/>
    </source>
</evidence>
<evidence type="ECO:0000256" key="3">
    <source>
        <dbReference type="ARBA" id="ARBA00022448"/>
    </source>
</evidence>
<proteinExistence type="inferred from homology"/>
<feature type="transmembrane region" description="Helical" evidence="10">
    <location>
        <begin position="365"/>
        <end position="388"/>
    </location>
</feature>
<dbReference type="EMBL" id="JBANAX010000296">
    <property type="protein sequence ID" value="KAL1214891.1"/>
    <property type="molecule type" value="Genomic_DNA"/>
</dbReference>
<dbReference type="PROSITE" id="PS50850">
    <property type="entry name" value="MFS"/>
    <property type="match status" value="1"/>
</dbReference>
<feature type="transmembrane region" description="Helical" evidence="10">
    <location>
        <begin position="302"/>
        <end position="324"/>
    </location>
</feature>
<evidence type="ECO:0000256" key="6">
    <source>
        <dbReference type="ARBA" id="ARBA00022989"/>
    </source>
</evidence>
<evidence type="ECO:0000256" key="4">
    <source>
        <dbReference type="ARBA" id="ARBA00022597"/>
    </source>
</evidence>
<evidence type="ECO:0000256" key="9">
    <source>
        <dbReference type="SAM" id="MobiDB-lite"/>
    </source>
</evidence>
<dbReference type="AlphaFoldDB" id="A0ABD1BIN0"/>
<dbReference type="InterPro" id="IPR005828">
    <property type="entry name" value="MFS_sugar_transport-like"/>
</dbReference>
<feature type="region of interest" description="Disordered" evidence="9">
    <location>
        <begin position="1"/>
        <end position="20"/>
    </location>
</feature>
<accession>A0ABD1BIN0</accession>
<protein>
    <submittedName>
        <fullName evidence="12">Sugar transporter ESL1</fullName>
    </submittedName>
</protein>
<evidence type="ECO:0000313" key="12">
    <source>
        <dbReference type="EMBL" id="KAL1214891.1"/>
    </source>
</evidence>
<dbReference type="InterPro" id="IPR020846">
    <property type="entry name" value="MFS_dom"/>
</dbReference>
<dbReference type="PROSITE" id="PS00216">
    <property type="entry name" value="SUGAR_TRANSPORT_1"/>
    <property type="match status" value="2"/>
</dbReference>
<feature type="domain" description="Major facilitator superfamily (MFS) profile" evidence="11">
    <location>
        <begin position="36"/>
        <end position="455"/>
    </location>
</feature>
<dbReference type="InterPro" id="IPR005829">
    <property type="entry name" value="Sugar_transporter_CS"/>
</dbReference>
<feature type="transmembrane region" description="Helical" evidence="10">
    <location>
        <begin position="73"/>
        <end position="90"/>
    </location>
</feature>
<comment type="caution">
    <text evidence="12">The sequence shown here is derived from an EMBL/GenBank/DDBJ whole genome shotgun (WGS) entry which is preliminary data.</text>
</comment>
<dbReference type="InterPro" id="IPR036259">
    <property type="entry name" value="MFS_trans_sf"/>
</dbReference>
<evidence type="ECO:0000259" key="11">
    <source>
        <dbReference type="PROSITE" id="PS50850"/>
    </source>
</evidence>
<evidence type="ECO:0000256" key="2">
    <source>
        <dbReference type="ARBA" id="ARBA00010992"/>
    </source>
</evidence>
<dbReference type="Gene3D" id="1.20.1250.20">
    <property type="entry name" value="MFS general substrate transporter like domains"/>
    <property type="match status" value="1"/>
</dbReference>
<dbReference type="InterPro" id="IPR003663">
    <property type="entry name" value="Sugar/inositol_transpt"/>
</dbReference>
<dbReference type="PANTHER" id="PTHR48021">
    <property type="match status" value="1"/>
</dbReference>
<feature type="transmembrane region" description="Helical" evidence="10">
    <location>
        <begin position="29"/>
        <end position="53"/>
    </location>
</feature>
<feature type="transmembrane region" description="Helical" evidence="10">
    <location>
        <begin position="102"/>
        <end position="119"/>
    </location>
</feature>
<keyword evidence="4 12" id="KW-0762">Sugar transport</keyword>
<organism evidence="12 13">
    <name type="scientific">Cardamine amara subsp. amara</name>
    <dbReference type="NCBI Taxonomy" id="228776"/>
    <lineage>
        <taxon>Eukaryota</taxon>
        <taxon>Viridiplantae</taxon>
        <taxon>Streptophyta</taxon>
        <taxon>Embryophyta</taxon>
        <taxon>Tracheophyta</taxon>
        <taxon>Spermatophyta</taxon>
        <taxon>Magnoliopsida</taxon>
        <taxon>eudicotyledons</taxon>
        <taxon>Gunneridae</taxon>
        <taxon>Pentapetalae</taxon>
        <taxon>rosids</taxon>
        <taxon>malvids</taxon>
        <taxon>Brassicales</taxon>
        <taxon>Brassicaceae</taxon>
        <taxon>Cardamineae</taxon>
        <taxon>Cardamine</taxon>
    </lineage>
</organism>
<keyword evidence="7 10" id="KW-0472">Membrane</keyword>
<evidence type="ECO:0000313" key="13">
    <source>
        <dbReference type="Proteomes" id="UP001558713"/>
    </source>
</evidence>
<dbReference type="NCBIfam" id="TIGR00879">
    <property type="entry name" value="SP"/>
    <property type="match status" value="1"/>
</dbReference>
<name>A0ABD1BIN0_CARAN</name>
<keyword evidence="6 10" id="KW-1133">Transmembrane helix</keyword>
<dbReference type="CDD" id="cd17358">
    <property type="entry name" value="MFS_GLUT6_8_Class3_like"/>
    <property type="match status" value="1"/>
</dbReference>
<dbReference type="FunFam" id="1.20.1250.20:FF:000043">
    <property type="entry name" value="sugar transporter ERD6-like 6"/>
    <property type="match status" value="1"/>
</dbReference>
<comment type="subcellular location">
    <subcellularLocation>
        <location evidence="1">Membrane</location>
        <topology evidence="1">Multi-pass membrane protein</topology>
    </subcellularLocation>
</comment>
<dbReference type="Proteomes" id="UP001558713">
    <property type="component" value="Unassembled WGS sequence"/>
</dbReference>
<dbReference type="PRINTS" id="PR00171">
    <property type="entry name" value="SUGRTRNSPORT"/>
</dbReference>
<dbReference type="Pfam" id="PF00083">
    <property type="entry name" value="Sugar_tr"/>
    <property type="match status" value="1"/>
</dbReference>
<dbReference type="InterPro" id="IPR044775">
    <property type="entry name" value="MFS_ERD6/Tret1-like"/>
</dbReference>
<evidence type="ECO:0000256" key="10">
    <source>
        <dbReference type="SAM" id="Phobius"/>
    </source>
</evidence>
<keyword evidence="3 8" id="KW-0813">Transport</keyword>
<dbReference type="SUPFAM" id="SSF103473">
    <property type="entry name" value="MFS general substrate transporter"/>
    <property type="match status" value="1"/>
</dbReference>
<feature type="transmembrane region" description="Helical" evidence="10">
    <location>
        <begin position="400"/>
        <end position="421"/>
    </location>
</feature>
<feature type="transmembrane region" description="Helical" evidence="10">
    <location>
        <begin position="331"/>
        <end position="353"/>
    </location>
</feature>
<sequence>MREKEEKMEERSLLEETERNQNDDGEYRITGVVVFSTMVSVLASFSFGCSVGFSSASQSGIMRDLNLSIADYSMFGSIMTFGGIIGAVFSGKLSDRLGRKKAMWFSEIFCVMGWTSIAFAKDYWWLDAGRLSSGIGIGIFSYVIPVYLAEITPKHVRGAFIFSNQLLQNCGISFAYMCGNLIHWRTLAKLCLVPCVLQVIGLFFIPESPRWLANNGAEQEFKSALQKFRGQGADISNEAKSIKEVIEASEQGPKSRALDLFQRRYAPAVTIGIGLMLLQQLSGSTGMTYYASSVFERGGFPSSIGTTVLAVVMVPKSLMGMILVDKLGRRPLLIFSAVSLCLFSLLLSLSFTMQKFYLLEDLTPIFTFIGVLGTIVMFAIGLGALPWIIMSEILPINLKVSAGSLVTFTNWFFGWVIAYTFNFLLEWNTAGTFFIFAIVTAVAVLFVWALVPETKGRTLEEIQSSLSNFIQ</sequence>
<evidence type="ECO:0000256" key="5">
    <source>
        <dbReference type="ARBA" id="ARBA00022692"/>
    </source>
</evidence>
<keyword evidence="5 10" id="KW-0812">Transmembrane</keyword>
<feature type="transmembrane region" description="Helical" evidence="10">
    <location>
        <begin position="433"/>
        <end position="451"/>
    </location>
</feature>
<dbReference type="PANTHER" id="PTHR48021:SF43">
    <property type="entry name" value="SUGAR TRANSPORTER ESL1"/>
    <property type="match status" value="1"/>
</dbReference>
<dbReference type="GO" id="GO:0016020">
    <property type="term" value="C:membrane"/>
    <property type="evidence" value="ECO:0007669"/>
    <property type="project" value="UniProtKB-SubCell"/>
</dbReference>
<reference evidence="12 13" key="1">
    <citation type="submission" date="2024-04" db="EMBL/GenBank/DDBJ databases">
        <title>Genome assembly C_amara_ONT_v2.</title>
        <authorList>
            <person name="Yant L."/>
            <person name="Moore C."/>
            <person name="Slenker M."/>
        </authorList>
    </citation>
    <scope>NUCLEOTIDE SEQUENCE [LARGE SCALE GENOMIC DNA]</scope>
    <source>
        <tissue evidence="12">Leaf</tissue>
    </source>
</reference>
<feature type="transmembrane region" description="Helical" evidence="10">
    <location>
        <begin position="131"/>
        <end position="149"/>
    </location>
</feature>
<dbReference type="InterPro" id="IPR050549">
    <property type="entry name" value="MFS_Trehalose_Transporter"/>
</dbReference>
<feature type="transmembrane region" description="Helical" evidence="10">
    <location>
        <begin position="265"/>
        <end position="282"/>
    </location>
</feature>
<evidence type="ECO:0000256" key="7">
    <source>
        <dbReference type="ARBA" id="ARBA00023136"/>
    </source>
</evidence>
<gene>
    <name evidence="12" type="ORF">V5N11_010217</name>
</gene>